<evidence type="ECO:0000313" key="5">
    <source>
        <dbReference type="RefSeq" id="XP_032825598.1"/>
    </source>
</evidence>
<feature type="domain" description="PDZ" evidence="3">
    <location>
        <begin position="21"/>
        <end position="56"/>
    </location>
</feature>
<feature type="compositionally biased region" description="Polar residues" evidence="2">
    <location>
        <begin position="510"/>
        <end position="520"/>
    </location>
</feature>
<feature type="compositionally biased region" description="Polar residues" evidence="2">
    <location>
        <begin position="536"/>
        <end position="563"/>
    </location>
</feature>
<feature type="compositionally biased region" description="Polar residues" evidence="2">
    <location>
        <begin position="356"/>
        <end position="371"/>
    </location>
</feature>
<proteinExistence type="predicted"/>
<dbReference type="Gene3D" id="2.30.42.10">
    <property type="match status" value="1"/>
</dbReference>
<feature type="compositionally biased region" description="Gly residues" evidence="2">
    <location>
        <begin position="601"/>
        <end position="613"/>
    </location>
</feature>
<evidence type="ECO:0000256" key="2">
    <source>
        <dbReference type="SAM" id="MobiDB-lite"/>
    </source>
</evidence>
<evidence type="ECO:0000313" key="4">
    <source>
        <dbReference type="Proteomes" id="UP001318040"/>
    </source>
</evidence>
<keyword evidence="4" id="KW-1185">Reference proteome</keyword>
<feature type="region of interest" description="Disordered" evidence="2">
    <location>
        <begin position="93"/>
        <end position="144"/>
    </location>
</feature>
<dbReference type="Proteomes" id="UP001318040">
    <property type="component" value="Chromosome 42"/>
</dbReference>
<evidence type="ECO:0000256" key="1">
    <source>
        <dbReference type="ARBA" id="ARBA00023054"/>
    </source>
</evidence>
<keyword evidence="1" id="KW-0175">Coiled coil</keyword>
<dbReference type="PANTHER" id="PTHR15545:SF8">
    <property type="entry name" value="SLO-INTERACTING PROTEIN 1"/>
    <property type="match status" value="1"/>
</dbReference>
<evidence type="ECO:0000259" key="3">
    <source>
        <dbReference type="PROSITE" id="PS50106"/>
    </source>
</evidence>
<gene>
    <name evidence="5" type="primary">LOC116951221</name>
</gene>
<organism evidence="4 5">
    <name type="scientific">Petromyzon marinus</name>
    <name type="common">Sea lamprey</name>
    <dbReference type="NCBI Taxonomy" id="7757"/>
    <lineage>
        <taxon>Eukaryota</taxon>
        <taxon>Metazoa</taxon>
        <taxon>Chordata</taxon>
        <taxon>Craniata</taxon>
        <taxon>Vertebrata</taxon>
        <taxon>Cyclostomata</taxon>
        <taxon>Hyperoartia</taxon>
        <taxon>Petromyzontiformes</taxon>
        <taxon>Petromyzontidae</taxon>
        <taxon>Petromyzon</taxon>
    </lineage>
</organism>
<dbReference type="PROSITE" id="PS50106">
    <property type="entry name" value="PDZ"/>
    <property type="match status" value="2"/>
</dbReference>
<dbReference type="Gene3D" id="6.20.370.60">
    <property type="match status" value="1"/>
</dbReference>
<feature type="region of interest" description="Disordered" evidence="2">
    <location>
        <begin position="499"/>
        <end position="520"/>
    </location>
</feature>
<feature type="domain" description="PDZ" evidence="3">
    <location>
        <begin position="176"/>
        <end position="261"/>
    </location>
</feature>
<dbReference type="FunFam" id="2.30.42.10:FF:000028">
    <property type="entry name" value="PDZ domain containing ring finger 4"/>
    <property type="match status" value="1"/>
</dbReference>
<dbReference type="RefSeq" id="XP_032825598.1">
    <property type="nucleotide sequence ID" value="XM_032969707.1"/>
</dbReference>
<feature type="region of interest" description="Disordered" evidence="2">
    <location>
        <begin position="597"/>
        <end position="616"/>
    </location>
</feature>
<dbReference type="AlphaFoldDB" id="A0AAJ7TWS8"/>
<feature type="compositionally biased region" description="Low complexity" evidence="2">
    <location>
        <begin position="785"/>
        <end position="795"/>
    </location>
</feature>
<feature type="compositionally biased region" description="Low complexity" evidence="2">
    <location>
        <begin position="118"/>
        <end position="139"/>
    </location>
</feature>
<dbReference type="SMART" id="SM00228">
    <property type="entry name" value="PDZ"/>
    <property type="match status" value="1"/>
</dbReference>
<dbReference type="InterPro" id="IPR051971">
    <property type="entry name" value="E3_ubiquitin-PDZ_ligase"/>
</dbReference>
<dbReference type="Pfam" id="PF00595">
    <property type="entry name" value="PDZ"/>
    <property type="match status" value="1"/>
</dbReference>
<sequence length="852" mass="92958">MGCNLCGSQKQDENYNLLYEVCKVNGKDLSRISHEEAVEALRSAREPITMQVRRKAPLRPRAHGGSQAAVGGTPTATTAAAAVAAAAVGTTAPSPRADAATQTECPPVPEGGKPREQATAAVATETAPTVPAVTPGPRAAQPPDSQILAEECNDGQEYLTSLQQEAERAAEVEFEEVALYRIFRQEKLGLTVCYRTDEEEDLGIYVSEIDPNSIAAKDGRIREGDRILQINGVDIQGREEAVALLTNEKNRRVSLLLARPEIQLDEGWMEDERSEYLEDISMDVLEEQDNQDFEVNASVPQQQMRTPEDDGTTDSAHNGQEKDSGVGRTDESTRNDNDENESSEPEQEIPADDDNQNFAVLTDSSKVTSQVGDRKGTGDALCGNRTGDRTARSDLNIPEMPELLDFKCQMTSAKRLSLYYSATSTLGVGKVDAKIPGDTEIELLNEELRNIEIECRNIMQAHGNSAATHPRNYGDLWRLQDGGNFRTYGRKRSRCLDVTDAPEKSDKDTSSAYNTAESCRSSPQSLKLTAIRSLNRSIESTDSQRSDSGASRASTSVCSSQPGSREASPAKGKVSTPSRKPAESGDVAPAQAAAASAGAAGSCGGGGGGGGGSAKQLYQKLGRQQGQLQLSPYRRANAPSQAQHYQSYVHLVQQGHSQMSLLSVCNEASFSSQQDFSQAEPRGEWKVKVRSDGSRYITKRPVRDRLLKERAMKIKEERSGMTTDDDALSEMKMGRYWSKEQRKQHLNRAREQRRRREFMMRCRLECLNENPHEGGSIAGSGGSAAGSASASASGAESRKEVSILELSHRKMMKKRGKKIFDNWMTIQELLAHGSRSPDGTRIYNHLLSVTTV</sequence>
<dbReference type="KEGG" id="pmrn:116951221"/>
<name>A0AAJ7TWS8_PETMA</name>
<accession>A0AAJ7TWS8</accession>
<feature type="compositionally biased region" description="Basic and acidic residues" evidence="2">
    <location>
        <begin position="319"/>
        <end position="337"/>
    </location>
</feature>
<reference evidence="5" key="1">
    <citation type="submission" date="2025-08" db="UniProtKB">
        <authorList>
            <consortium name="RefSeq"/>
        </authorList>
    </citation>
    <scope>IDENTIFICATION</scope>
    <source>
        <tissue evidence="5">Sperm</tissue>
    </source>
</reference>
<feature type="compositionally biased region" description="Basic and acidic residues" evidence="2">
    <location>
        <begin position="499"/>
        <end position="509"/>
    </location>
</feature>
<dbReference type="CDD" id="cd06716">
    <property type="entry name" value="PDZ2-PDZRN4-like"/>
    <property type="match status" value="1"/>
</dbReference>
<feature type="compositionally biased region" description="Acidic residues" evidence="2">
    <location>
        <begin position="338"/>
        <end position="355"/>
    </location>
</feature>
<dbReference type="GeneID" id="116951221"/>
<feature type="region of interest" description="Disordered" evidence="2">
    <location>
        <begin position="536"/>
        <end position="590"/>
    </location>
</feature>
<feature type="region of interest" description="Disordered" evidence="2">
    <location>
        <begin position="774"/>
        <end position="799"/>
    </location>
</feature>
<dbReference type="InterPro" id="IPR001478">
    <property type="entry name" value="PDZ"/>
</dbReference>
<dbReference type="PANTHER" id="PTHR15545">
    <property type="entry name" value="PDZ DOMAIN CONTAINING RING FINGER PROTEIN 3, 4"/>
    <property type="match status" value="1"/>
</dbReference>
<dbReference type="InterPro" id="IPR036034">
    <property type="entry name" value="PDZ_sf"/>
</dbReference>
<feature type="region of interest" description="Disordered" evidence="2">
    <location>
        <begin position="296"/>
        <end position="393"/>
    </location>
</feature>
<dbReference type="SUPFAM" id="SSF50156">
    <property type="entry name" value="PDZ domain-like"/>
    <property type="match status" value="2"/>
</dbReference>
<protein>
    <submittedName>
        <fullName evidence="5">E3 ubiquitin-protein ligase PDZRN3-like isoform X1</fullName>
    </submittedName>
</protein>